<feature type="transmembrane region" description="Helical" evidence="1">
    <location>
        <begin position="36"/>
        <end position="53"/>
    </location>
</feature>
<keyword evidence="1" id="KW-0812">Transmembrane</keyword>
<evidence type="ECO:0000313" key="2">
    <source>
        <dbReference type="EMBL" id="NJW53220.1"/>
    </source>
</evidence>
<accession>A0ABX1CZ32</accession>
<reference evidence="2 3" key="1">
    <citation type="submission" date="2020-03" db="EMBL/GenBank/DDBJ databases">
        <title>Salinimicrobium sp. nov, isolated from SCS.</title>
        <authorList>
            <person name="Cao W.R."/>
        </authorList>
    </citation>
    <scope>NUCLEOTIDE SEQUENCE [LARGE SCALE GENOMIC DNA]</scope>
    <source>
        <strain evidence="3">J15B91</strain>
    </source>
</reference>
<proteinExistence type="predicted"/>
<sequence length="130" mass="15309">MKVRYPKSRVKNNFIYGLLMIAVGLFAIYINRESLFSYLWVFIGMLQTGTAYYQKRKQYLTIEGNHLIKHSFIPKSIQISEITRIRKFVDSYRIETTGQSLLIEKSFIEEDSLQELNHFFESLSPRLATS</sequence>
<dbReference type="EMBL" id="JAAVJR010000005">
    <property type="protein sequence ID" value="NJW53220.1"/>
    <property type="molecule type" value="Genomic_DNA"/>
</dbReference>
<gene>
    <name evidence="2" type="ORF">HC175_09835</name>
</gene>
<comment type="caution">
    <text evidence="2">The sequence shown here is derived from an EMBL/GenBank/DDBJ whole genome shotgun (WGS) entry which is preliminary data.</text>
</comment>
<dbReference type="Proteomes" id="UP000703674">
    <property type="component" value="Unassembled WGS sequence"/>
</dbReference>
<evidence type="ECO:0000256" key="1">
    <source>
        <dbReference type="SAM" id="Phobius"/>
    </source>
</evidence>
<organism evidence="2 3">
    <name type="scientific">Salinimicrobium oceani</name>
    <dbReference type="NCBI Taxonomy" id="2722702"/>
    <lineage>
        <taxon>Bacteria</taxon>
        <taxon>Pseudomonadati</taxon>
        <taxon>Bacteroidota</taxon>
        <taxon>Flavobacteriia</taxon>
        <taxon>Flavobacteriales</taxon>
        <taxon>Flavobacteriaceae</taxon>
        <taxon>Salinimicrobium</taxon>
    </lineage>
</organism>
<keyword evidence="1" id="KW-1133">Transmembrane helix</keyword>
<keyword evidence="3" id="KW-1185">Reference proteome</keyword>
<protein>
    <recommendedName>
        <fullName evidence="4">PH domain-containing protein</fullName>
    </recommendedName>
</protein>
<evidence type="ECO:0000313" key="3">
    <source>
        <dbReference type="Proteomes" id="UP000703674"/>
    </source>
</evidence>
<dbReference type="RefSeq" id="WP_168138331.1">
    <property type="nucleotide sequence ID" value="NZ_JAAVJR010000005.1"/>
</dbReference>
<keyword evidence="1" id="KW-0472">Membrane</keyword>
<evidence type="ECO:0008006" key="4">
    <source>
        <dbReference type="Google" id="ProtNLM"/>
    </source>
</evidence>
<feature type="transmembrane region" description="Helical" evidence="1">
    <location>
        <begin position="12"/>
        <end position="30"/>
    </location>
</feature>
<name>A0ABX1CZ32_9FLAO</name>